<dbReference type="PRINTS" id="PR00722">
    <property type="entry name" value="CHYMOTRYPSIN"/>
</dbReference>
<feature type="domain" description="Peptidase S1" evidence="3">
    <location>
        <begin position="46"/>
        <end position="296"/>
    </location>
</feature>
<keyword evidence="5" id="KW-1185">Reference proteome</keyword>
<dbReference type="Pfam" id="PF00089">
    <property type="entry name" value="Trypsin"/>
    <property type="match status" value="1"/>
</dbReference>
<dbReference type="InterPro" id="IPR001254">
    <property type="entry name" value="Trypsin_dom"/>
</dbReference>
<dbReference type="InterPro" id="IPR043504">
    <property type="entry name" value="Peptidase_S1_PA_chymotrypsin"/>
</dbReference>
<dbReference type="SMART" id="SM00020">
    <property type="entry name" value="Tryp_SPc"/>
    <property type="match status" value="1"/>
</dbReference>
<evidence type="ECO:0000256" key="1">
    <source>
        <dbReference type="ARBA" id="ARBA00023157"/>
    </source>
</evidence>
<evidence type="ECO:0000313" key="4">
    <source>
        <dbReference type="EMBL" id="CAD7631687.1"/>
    </source>
</evidence>
<feature type="chain" id="PRO_5035591985" description="Peptidase S1 domain-containing protein" evidence="2">
    <location>
        <begin position="19"/>
        <end position="301"/>
    </location>
</feature>
<dbReference type="Proteomes" id="UP000759131">
    <property type="component" value="Unassembled WGS sequence"/>
</dbReference>
<dbReference type="AlphaFoldDB" id="A0A7R9KYY5"/>
<proteinExistence type="predicted"/>
<evidence type="ECO:0000256" key="2">
    <source>
        <dbReference type="SAM" id="SignalP"/>
    </source>
</evidence>
<dbReference type="CDD" id="cd00190">
    <property type="entry name" value="Tryp_SPc"/>
    <property type="match status" value="1"/>
</dbReference>
<dbReference type="SUPFAM" id="SSF50494">
    <property type="entry name" value="Trypsin-like serine proteases"/>
    <property type="match status" value="1"/>
</dbReference>
<dbReference type="EMBL" id="CAJPIZ010009847">
    <property type="protein sequence ID" value="CAG2112117.1"/>
    <property type="molecule type" value="Genomic_DNA"/>
</dbReference>
<sequence>MFKQSLAIVLLIAYQCECEFDYSQYWPGGKTTGAPIVLECGVGLIPINGENNGTRDAAPGEVAFQVSLQKKVSGKWAHACGGVVATNGFVLTTASCVGGSNTEAFTRSEAGNVNLTKGGWTRRRRASYPGQQQPGVQYTMKSTIHPDYDEITLANNVALVGLAQPFDVQAAAGAINTVCLPESAEEDHSEDQHYVSGWGAIDGVVEFKPKLQIVKANVVECEPSATALANQLCVVQDLDDSVEDCVGDFGGPLFATNGNTSTLIGLYSSGTGCSANNTAKFIDVKPYVTWIKDNSKPTYGK</sequence>
<accession>A0A7R9KYY5</accession>
<dbReference type="GO" id="GO:0006508">
    <property type="term" value="P:proteolysis"/>
    <property type="evidence" value="ECO:0007669"/>
    <property type="project" value="InterPro"/>
</dbReference>
<dbReference type="PROSITE" id="PS50240">
    <property type="entry name" value="TRYPSIN_DOM"/>
    <property type="match status" value="1"/>
</dbReference>
<feature type="signal peptide" evidence="2">
    <location>
        <begin position="1"/>
        <end position="18"/>
    </location>
</feature>
<protein>
    <recommendedName>
        <fullName evidence="3">Peptidase S1 domain-containing protein</fullName>
    </recommendedName>
</protein>
<dbReference type="GO" id="GO:0004252">
    <property type="term" value="F:serine-type endopeptidase activity"/>
    <property type="evidence" value="ECO:0007669"/>
    <property type="project" value="InterPro"/>
</dbReference>
<gene>
    <name evidence="4" type="ORF">OSB1V03_LOCUS12096</name>
</gene>
<keyword evidence="1" id="KW-1015">Disulfide bond</keyword>
<dbReference type="OrthoDB" id="6495583at2759"/>
<evidence type="ECO:0000313" key="5">
    <source>
        <dbReference type="Proteomes" id="UP000759131"/>
    </source>
</evidence>
<name>A0A7R9KYY5_9ACAR</name>
<dbReference type="Gene3D" id="2.40.10.10">
    <property type="entry name" value="Trypsin-like serine proteases"/>
    <property type="match status" value="1"/>
</dbReference>
<dbReference type="InterPro" id="IPR009003">
    <property type="entry name" value="Peptidase_S1_PA"/>
</dbReference>
<dbReference type="PANTHER" id="PTHR24250">
    <property type="entry name" value="CHYMOTRYPSIN-RELATED"/>
    <property type="match status" value="1"/>
</dbReference>
<keyword evidence="2" id="KW-0732">Signal</keyword>
<evidence type="ECO:0000259" key="3">
    <source>
        <dbReference type="PROSITE" id="PS50240"/>
    </source>
</evidence>
<dbReference type="PANTHER" id="PTHR24250:SF27">
    <property type="entry name" value="ELASTASE 2 LIKE"/>
    <property type="match status" value="1"/>
</dbReference>
<reference evidence="4" key="1">
    <citation type="submission" date="2020-11" db="EMBL/GenBank/DDBJ databases">
        <authorList>
            <person name="Tran Van P."/>
        </authorList>
    </citation>
    <scope>NUCLEOTIDE SEQUENCE</scope>
</reference>
<dbReference type="InterPro" id="IPR001314">
    <property type="entry name" value="Peptidase_S1A"/>
</dbReference>
<dbReference type="EMBL" id="OC864422">
    <property type="protein sequence ID" value="CAD7631687.1"/>
    <property type="molecule type" value="Genomic_DNA"/>
</dbReference>
<organism evidence="4">
    <name type="scientific">Medioppia subpectinata</name>
    <dbReference type="NCBI Taxonomy" id="1979941"/>
    <lineage>
        <taxon>Eukaryota</taxon>
        <taxon>Metazoa</taxon>
        <taxon>Ecdysozoa</taxon>
        <taxon>Arthropoda</taxon>
        <taxon>Chelicerata</taxon>
        <taxon>Arachnida</taxon>
        <taxon>Acari</taxon>
        <taxon>Acariformes</taxon>
        <taxon>Sarcoptiformes</taxon>
        <taxon>Oribatida</taxon>
        <taxon>Brachypylina</taxon>
        <taxon>Oppioidea</taxon>
        <taxon>Oppiidae</taxon>
        <taxon>Medioppia</taxon>
    </lineage>
</organism>